<dbReference type="Proteomes" id="UP001054902">
    <property type="component" value="Unassembled WGS sequence"/>
</dbReference>
<dbReference type="EMBL" id="BLLK01000069">
    <property type="protein sequence ID" value="GFH60004.1"/>
    <property type="molecule type" value="Genomic_DNA"/>
</dbReference>
<evidence type="ECO:0000256" key="3">
    <source>
        <dbReference type="SAM" id="SignalP"/>
    </source>
</evidence>
<keyword evidence="5" id="KW-1185">Reference proteome</keyword>
<comment type="caution">
    <text evidence="4">The sequence shown here is derived from an EMBL/GenBank/DDBJ whole genome shotgun (WGS) entry which is preliminary data.</text>
</comment>
<feature type="compositionally biased region" description="Low complexity" evidence="2">
    <location>
        <begin position="609"/>
        <end position="625"/>
    </location>
</feature>
<name>A0AAD3HEB7_9STRA</name>
<feature type="compositionally biased region" description="Low complexity" evidence="2">
    <location>
        <begin position="663"/>
        <end position="680"/>
    </location>
</feature>
<evidence type="ECO:0000313" key="5">
    <source>
        <dbReference type="Proteomes" id="UP001054902"/>
    </source>
</evidence>
<feature type="chain" id="PRO_5042053766" evidence="3">
    <location>
        <begin position="20"/>
        <end position="781"/>
    </location>
</feature>
<gene>
    <name evidence="4" type="ORF">CTEN210_16480</name>
</gene>
<sequence>MKILLYNSLLLLILTSFRAESVRDTSIFDSPNKASHLKRNLNAIPYNQHKPPPLPRTKEEYEKARVEKAKRMAQQRENAKAKIREMMENPNEYSTGKAEEMSQESIRDLKAGVLKTDPKLEKSQNRWLFNADDTNSWMKKGLANPGMYWDKWAQAYRMLGVYVECQNPNNRWAQYNGNNNNDNNGCKRWVIWAAYVNPDYQGFGIDEYVGAWASGDDYYQQFNQYSSGGCQNTDQGYKCFNQQNGQNKYNNRFNKNGGDDPLSPLDCHRLDTNWLLLGVYRENFEDYFEQISKHLWYYSSYEYKIATNGLELLNADCEGYGTSAYGDYLYRAPMPLEGGWFKMGLYTDNVCMTPYEGEEDNYYNMNNNHKKNNNWNNYYDYYGGGQANSDEETLELFNQVYEEFKYCTLCLDYPSYQDGYFNGDGYDDDDLINQCWKFYSHDTYECDSACIAAADYQGTINIFQYGGKFYGQHWEGTEGKSSSRNRGSSFSRASFSQNQGDFDMLANLVLILGIAAVALFLNSSRDVEGGKFDYLLGSGDDENKKSKKVSLLENGDGQDKKEKTAKGSMFNRIRSAPAKTGFFGRKKKNTKSQAKAQTQGLILKSKSIKNIANTQTQNKKTNNGKNADKQRPKTAPKQKTEPDKKRNEPQANSVPKKKSEPQSNSVPKNSKPQSSSNNISDLKPASAKEVKFIEQSRPQTVHGSRLVNGNQIERPDGNRSKPKSIQSIRQFNPQMESRFERQQKQILRNEIEDDNDMRRARSEGIDRAKMILQKHKHNYHT</sequence>
<keyword evidence="1" id="KW-0175">Coiled coil</keyword>
<keyword evidence="3" id="KW-0732">Signal</keyword>
<dbReference type="AlphaFoldDB" id="A0AAD3HEB7"/>
<feature type="compositionally biased region" description="Polar residues" evidence="2">
    <location>
        <begin position="591"/>
        <end position="600"/>
    </location>
</feature>
<evidence type="ECO:0000256" key="1">
    <source>
        <dbReference type="SAM" id="Coils"/>
    </source>
</evidence>
<evidence type="ECO:0000313" key="4">
    <source>
        <dbReference type="EMBL" id="GFH60004.1"/>
    </source>
</evidence>
<organism evidence="4 5">
    <name type="scientific">Chaetoceros tenuissimus</name>
    <dbReference type="NCBI Taxonomy" id="426638"/>
    <lineage>
        <taxon>Eukaryota</taxon>
        <taxon>Sar</taxon>
        <taxon>Stramenopiles</taxon>
        <taxon>Ochrophyta</taxon>
        <taxon>Bacillariophyta</taxon>
        <taxon>Coscinodiscophyceae</taxon>
        <taxon>Chaetocerotophycidae</taxon>
        <taxon>Chaetocerotales</taxon>
        <taxon>Chaetocerotaceae</taxon>
        <taxon>Chaetoceros</taxon>
    </lineage>
</organism>
<feature type="compositionally biased region" description="Basic and acidic residues" evidence="2">
    <location>
        <begin position="638"/>
        <end position="648"/>
    </location>
</feature>
<accession>A0AAD3HEB7</accession>
<feature type="coiled-coil region" evidence="1">
    <location>
        <begin position="58"/>
        <end position="89"/>
    </location>
</feature>
<feature type="signal peptide" evidence="3">
    <location>
        <begin position="1"/>
        <end position="19"/>
    </location>
</feature>
<feature type="region of interest" description="Disordered" evidence="2">
    <location>
        <begin position="547"/>
        <end position="725"/>
    </location>
</feature>
<proteinExistence type="predicted"/>
<reference evidence="4 5" key="1">
    <citation type="journal article" date="2021" name="Sci. Rep.">
        <title>The genome of the diatom Chaetoceros tenuissimus carries an ancient integrated fragment of an extant virus.</title>
        <authorList>
            <person name="Hongo Y."/>
            <person name="Kimura K."/>
            <person name="Takaki Y."/>
            <person name="Yoshida Y."/>
            <person name="Baba S."/>
            <person name="Kobayashi G."/>
            <person name="Nagasaki K."/>
            <person name="Hano T."/>
            <person name="Tomaru Y."/>
        </authorList>
    </citation>
    <scope>NUCLEOTIDE SEQUENCE [LARGE SCALE GENOMIC DNA]</scope>
    <source>
        <strain evidence="4 5">NIES-3715</strain>
    </source>
</reference>
<feature type="compositionally biased region" description="Polar residues" evidence="2">
    <location>
        <begin position="696"/>
        <end position="711"/>
    </location>
</feature>
<evidence type="ECO:0000256" key="2">
    <source>
        <dbReference type="SAM" id="MobiDB-lite"/>
    </source>
</evidence>
<protein>
    <submittedName>
        <fullName evidence="4">Uncharacterized protein</fullName>
    </submittedName>
</protein>